<accession>A0A1N7P297</accession>
<protein>
    <submittedName>
        <fullName evidence="1">Uncharacterized protein</fullName>
    </submittedName>
</protein>
<reference evidence="1 2" key="1">
    <citation type="submission" date="2017-01" db="EMBL/GenBank/DDBJ databases">
        <authorList>
            <person name="Mah S.A."/>
            <person name="Swanson W.J."/>
            <person name="Moy G.W."/>
            <person name="Vacquier V.D."/>
        </authorList>
    </citation>
    <scope>NUCLEOTIDE SEQUENCE [LARGE SCALE GENOMIC DNA]</scope>
    <source>
        <strain evidence="1 2">DSM 11589</strain>
    </source>
</reference>
<evidence type="ECO:0000313" key="1">
    <source>
        <dbReference type="EMBL" id="SIT04688.1"/>
    </source>
</evidence>
<proteinExistence type="predicted"/>
<keyword evidence="2" id="KW-1185">Reference proteome</keyword>
<sequence length="384" mass="43250">MITLKRIVQVQSFECSATVAVEQESAAFQCLAQLAADFEGCITPQLVQKELYAPLPLHACQLAIKRCVDLKMFDWIDQQQHIAQLTDLGEVMVKNSRILIPQQDLWRFYLVDDPLVPNPLVHLEWVKAEPAHHVVSKEKKGEKISGAGDATPALLKDLVDGQPSRSLADRTLRQVRDVSAKGKIHKSGTLELRLDWAPESQPRVSLSGTLQDTKKIALDQAMTGSLLPDWTYEDLWIELAAAASDSLIEDIWMIRERFGHLAIPGWFDTLDSQERKSFEKTLETPEIGLESIGIFAPSMLQQVSLFPGNETEAQRWCEWLQFEQVTNYVTPDQLRDQAQKVLGKFPFHRPQALEPDAMLAQALSRTNDPAMRHILAPADLGLWS</sequence>
<gene>
    <name evidence="1" type="ORF">SAMN05421779_1067</name>
</gene>
<evidence type="ECO:0000313" key="2">
    <source>
        <dbReference type="Proteomes" id="UP000185678"/>
    </source>
</evidence>
<dbReference type="RefSeq" id="WP_076401349.1">
    <property type="nucleotide sequence ID" value="NZ_FTOA01000006.1"/>
</dbReference>
<dbReference type="EMBL" id="FTOA01000006">
    <property type="protein sequence ID" value="SIT04688.1"/>
    <property type="molecule type" value="Genomic_DNA"/>
</dbReference>
<organism evidence="1 2">
    <name type="scientific">Insolitispirillum peregrinum</name>
    <dbReference type="NCBI Taxonomy" id="80876"/>
    <lineage>
        <taxon>Bacteria</taxon>
        <taxon>Pseudomonadati</taxon>
        <taxon>Pseudomonadota</taxon>
        <taxon>Alphaproteobacteria</taxon>
        <taxon>Rhodospirillales</taxon>
        <taxon>Novispirillaceae</taxon>
        <taxon>Insolitispirillum</taxon>
    </lineage>
</organism>
<dbReference type="STRING" id="80876.SAMN05421779_1067"/>
<name>A0A1N7P297_9PROT</name>
<dbReference type="AlphaFoldDB" id="A0A1N7P297"/>
<dbReference type="Proteomes" id="UP000185678">
    <property type="component" value="Unassembled WGS sequence"/>
</dbReference>